<evidence type="ECO:0000256" key="6">
    <source>
        <dbReference type="SAM" id="MobiDB-lite"/>
    </source>
</evidence>
<evidence type="ECO:0000256" key="7">
    <source>
        <dbReference type="SAM" id="Phobius"/>
    </source>
</evidence>
<feature type="transmembrane region" description="Helical" evidence="7">
    <location>
        <begin position="29"/>
        <end position="50"/>
    </location>
</feature>
<dbReference type="EMBL" id="MU002207">
    <property type="protein sequence ID" value="KAF2788543.1"/>
    <property type="molecule type" value="Genomic_DNA"/>
</dbReference>
<keyword evidence="2 7" id="KW-0812">Transmembrane</keyword>
<dbReference type="GO" id="GO:0016020">
    <property type="term" value="C:membrane"/>
    <property type="evidence" value="ECO:0007669"/>
    <property type="project" value="UniProtKB-SubCell"/>
</dbReference>
<reference evidence="9" key="1">
    <citation type="journal article" date="2020" name="Stud. Mycol.">
        <title>101 Dothideomycetes genomes: a test case for predicting lifestyles and emergence of pathogens.</title>
        <authorList>
            <person name="Haridas S."/>
            <person name="Albert R."/>
            <person name="Binder M."/>
            <person name="Bloem J."/>
            <person name="Labutti K."/>
            <person name="Salamov A."/>
            <person name="Andreopoulos B."/>
            <person name="Baker S."/>
            <person name="Barry K."/>
            <person name="Bills G."/>
            <person name="Bluhm B."/>
            <person name="Cannon C."/>
            <person name="Castanera R."/>
            <person name="Culley D."/>
            <person name="Daum C."/>
            <person name="Ezra D."/>
            <person name="Gonzalez J."/>
            <person name="Henrissat B."/>
            <person name="Kuo A."/>
            <person name="Liang C."/>
            <person name="Lipzen A."/>
            <person name="Lutzoni F."/>
            <person name="Magnuson J."/>
            <person name="Mondo S."/>
            <person name="Nolan M."/>
            <person name="Ohm R."/>
            <person name="Pangilinan J."/>
            <person name="Park H.-J."/>
            <person name="Ramirez L."/>
            <person name="Alfaro M."/>
            <person name="Sun H."/>
            <person name="Tritt A."/>
            <person name="Yoshinaga Y."/>
            <person name="Zwiers L.-H."/>
            <person name="Turgeon B."/>
            <person name="Goodwin S."/>
            <person name="Spatafora J."/>
            <person name="Crous P."/>
            <person name="Grigoriev I."/>
        </authorList>
    </citation>
    <scope>NUCLEOTIDE SEQUENCE</scope>
    <source>
        <strain evidence="9">CBS 109.77</strain>
    </source>
</reference>
<accession>A0A6A6WXC4</accession>
<feature type="compositionally biased region" description="Basic and acidic residues" evidence="6">
    <location>
        <begin position="387"/>
        <end position="398"/>
    </location>
</feature>
<gene>
    <name evidence="9" type="ORF">K505DRAFT_353131</name>
</gene>
<dbReference type="PANTHER" id="PTHR33048">
    <property type="entry name" value="PTH11-LIKE INTEGRAL MEMBRANE PROTEIN (AFU_ORTHOLOGUE AFUA_5G11245)"/>
    <property type="match status" value="1"/>
</dbReference>
<feature type="region of interest" description="Disordered" evidence="6">
    <location>
        <begin position="309"/>
        <end position="331"/>
    </location>
</feature>
<dbReference type="InterPro" id="IPR052337">
    <property type="entry name" value="SAT4-like"/>
</dbReference>
<feature type="region of interest" description="Disordered" evidence="6">
    <location>
        <begin position="382"/>
        <end position="401"/>
    </location>
</feature>
<keyword evidence="3 7" id="KW-1133">Transmembrane helix</keyword>
<keyword evidence="4 7" id="KW-0472">Membrane</keyword>
<feature type="transmembrane region" description="Helical" evidence="7">
    <location>
        <begin position="104"/>
        <end position="125"/>
    </location>
</feature>
<dbReference type="PANTHER" id="PTHR33048:SF129">
    <property type="entry name" value="INTEGRAL MEMBRANE PROTEIN-RELATED"/>
    <property type="match status" value="1"/>
</dbReference>
<evidence type="ECO:0000256" key="2">
    <source>
        <dbReference type="ARBA" id="ARBA00022692"/>
    </source>
</evidence>
<evidence type="ECO:0000313" key="10">
    <source>
        <dbReference type="Proteomes" id="UP000799757"/>
    </source>
</evidence>
<evidence type="ECO:0000259" key="8">
    <source>
        <dbReference type="Pfam" id="PF20684"/>
    </source>
</evidence>
<feature type="transmembrane region" description="Helical" evidence="7">
    <location>
        <begin position="62"/>
        <end position="84"/>
    </location>
</feature>
<keyword evidence="10" id="KW-1185">Reference proteome</keyword>
<proteinExistence type="inferred from homology"/>
<dbReference type="Pfam" id="PF20684">
    <property type="entry name" value="Fung_rhodopsin"/>
    <property type="match status" value="1"/>
</dbReference>
<sequence>MTSRFPTAAEFAAFPPPNYVDPETKTAQVMGILIPMLVLVVLFVACRFWSRTIIVSAIGLDDWLMLVAAITSVANSIMVCISTGPEYQTGYHLSQVTNSKQVGMSTQLLFIVTCSFMKLAILVTYLRIFPSKSNRWFCYIMLVYTTAWLFAGFFLVLFQCTPVETYWMIFKYFHRAKCLNVKLIYYIQGSTNTLSDFLVFLWPAKELYNVKISFRQRVTLIAMFTFGVVICIAGSARIYYTHLYLTHYDIFCASLPSPPLNPTTRLTLSIGHAANAYSVMAVESSVGIACGCLPGCKPLLSRLFPRVFGTSSSSSPNSRTPKTPLSSSGASFPLQSMARDVILKEEGYRVEYEDADARKPLPSTPLPIYVHSRRESLARRFSFPTGRAREGDEGREGYSSESQELIILQGVEELKKKCNV</sequence>
<evidence type="ECO:0000256" key="4">
    <source>
        <dbReference type="ARBA" id="ARBA00023136"/>
    </source>
</evidence>
<dbReference type="InterPro" id="IPR049326">
    <property type="entry name" value="Rhodopsin_dom_fungi"/>
</dbReference>
<feature type="transmembrane region" description="Helical" evidence="7">
    <location>
        <begin position="137"/>
        <end position="158"/>
    </location>
</feature>
<evidence type="ECO:0000256" key="3">
    <source>
        <dbReference type="ARBA" id="ARBA00022989"/>
    </source>
</evidence>
<dbReference type="AlphaFoldDB" id="A0A6A6WXC4"/>
<protein>
    <recommendedName>
        <fullName evidence="8">Rhodopsin domain-containing protein</fullName>
    </recommendedName>
</protein>
<evidence type="ECO:0000256" key="5">
    <source>
        <dbReference type="ARBA" id="ARBA00038359"/>
    </source>
</evidence>
<feature type="transmembrane region" description="Helical" evidence="7">
    <location>
        <begin position="218"/>
        <end position="240"/>
    </location>
</feature>
<comment type="subcellular location">
    <subcellularLocation>
        <location evidence="1">Membrane</location>
        <topology evidence="1">Multi-pass membrane protein</topology>
    </subcellularLocation>
</comment>
<organism evidence="9 10">
    <name type="scientific">Melanomma pulvis-pyrius CBS 109.77</name>
    <dbReference type="NCBI Taxonomy" id="1314802"/>
    <lineage>
        <taxon>Eukaryota</taxon>
        <taxon>Fungi</taxon>
        <taxon>Dikarya</taxon>
        <taxon>Ascomycota</taxon>
        <taxon>Pezizomycotina</taxon>
        <taxon>Dothideomycetes</taxon>
        <taxon>Pleosporomycetidae</taxon>
        <taxon>Pleosporales</taxon>
        <taxon>Melanommataceae</taxon>
        <taxon>Melanomma</taxon>
    </lineage>
</organism>
<comment type="similarity">
    <text evidence="5">Belongs to the SAT4 family.</text>
</comment>
<feature type="compositionally biased region" description="Low complexity" evidence="6">
    <location>
        <begin position="310"/>
        <end position="324"/>
    </location>
</feature>
<name>A0A6A6WXC4_9PLEO</name>
<evidence type="ECO:0000256" key="1">
    <source>
        <dbReference type="ARBA" id="ARBA00004141"/>
    </source>
</evidence>
<feature type="domain" description="Rhodopsin" evidence="8">
    <location>
        <begin position="47"/>
        <end position="302"/>
    </location>
</feature>
<dbReference type="OrthoDB" id="5401779at2759"/>
<dbReference type="Proteomes" id="UP000799757">
    <property type="component" value="Unassembled WGS sequence"/>
</dbReference>
<evidence type="ECO:0000313" key="9">
    <source>
        <dbReference type="EMBL" id="KAF2788543.1"/>
    </source>
</evidence>